<name>A0A940MY32_9PROT</name>
<evidence type="ECO:0000313" key="2">
    <source>
        <dbReference type="EMBL" id="MBP0492571.1"/>
    </source>
</evidence>
<dbReference type="PANTHER" id="PTHR35563">
    <property type="entry name" value="BARREL METAL-DEPENDENT HYDROLASE, PUTATIVE (AFU_ORTHOLOGUE AFUA_1G16240)-RELATED"/>
    <property type="match status" value="1"/>
</dbReference>
<dbReference type="InterPro" id="IPR006680">
    <property type="entry name" value="Amidohydro-rel"/>
</dbReference>
<organism evidence="2 3">
    <name type="scientific">Roseomonas indoligenes</name>
    <dbReference type="NCBI Taxonomy" id="2820811"/>
    <lineage>
        <taxon>Bacteria</taxon>
        <taxon>Pseudomonadati</taxon>
        <taxon>Pseudomonadota</taxon>
        <taxon>Alphaproteobacteria</taxon>
        <taxon>Acetobacterales</taxon>
        <taxon>Roseomonadaceae</taxon>
        <taxon>Roseomonas</taxon>
    </lineage>
</organism>
<protein>
    <submittedName>
        <fullName evidence="2">Amidohydrolase family protein</fullName>
    </submittedName>
</protein>
<evidence type="ECO:0000259" key="1">
    <source>
        <dbReference type="Pfam" id="PF04909"/>
    </source>
</evidence>
<feature type="domain" description="Amidohydrolase-related" evidence="1">
    <location>
        <begin position="13"/>
        <end position="281"/>
    </location>
</feature>
<dbReference type="Pfam" id="PF04909">
    <property type="entry name" value="Amidohydro_2"/>
    <property type="match status" value="1"/>
</dbReference>
<sequence>MSAPDPRVPDSACDCHCHVFGPAARFPYSEPRSYTPEDAPLEDYLALLDRLGLARGVIVQPSAYDRDNSATLDALRRAPDRLRGVGVGGAELTPAVLREWHAAGIRGLRANEYRRAGQAAYHGGVRLAEIEPLVPAMRDLGWHLQLWLDAADLPELMPRLSRLGLPVVVDHMGRMPHARGTGDPGFQALRRGVAEGTLWAKLSGTYRLGATGPDYAEARPFHEALVEANPERLVWGTDWPHPRPEGPVPDAARLLEVFLDWTPEPARELILSRNPERLYGFPGDFPGG</sequence>
<dbReference type="GO" id="GO:0016787">
    <property type="term" value="F:hydrolase activity"/>
    <property type="evidence" value="ECO:0007669"/>
    <property type="project" value="InterPro"/>
</dbReference>
<gene>
    <name evidence="2" type="ORF">J5Y10_07250</name>
</gene>
<evidence type="ECO:0000313" key="3">
    <source>
        <dbReference type="Proteomes" id="UP000677537"/>
    </source>
</evidence>
<keyword evidence="3" id="KW-1185">Reference proteome</keyword>
<comment type="caution">
    <text evidence="2">The sequence shown here is derived from an EMBL/GenBank/DDBJ whole genome shotgun (WGS) entry which is preliminary data.</text>
</comment>
<dbReference type="RefSeq" id="WP_209372193.1">
    <property type="nucleotide sequence ID" value="NZ_JAGIZA010000003.1"/>
</dbReference>
<proteinExistence type="predicted"/>
<dbReference type="Gene3D" id="3.20.20.140">
    <property type="entry name" value="Metal-dependent hydrolases"/>
    <property type="match status" value="1"/>
</dbReference>
<dbReference type="InterPro" id="IPR032466">
    <property type="entry name" value="Metal_Hydrolase"/>
</dbReference>
<dbReference type="InterPro" id="IPR052358">
    <property type="entry name" value="Aro_Compnd_Degr_Hydrolases"/>
</dbReference>
<dbReference type="AlphaFoldDB" id="A0A940MY32"/>
<dbReference type="SUPFAM" id="SSF51556">
    <property type="entry name" value="Metallo-dependent hydrolases"/>
    <property type="match status" value="1"/>
</dbReference>
<accession>A0A940MY32</accession>
<dbReference type="PANTHER" id="PTHR35563:SF2">
    <property type="entry name" value="BARREL METAL-DEPENDENT HYDROLASE, PUTATIVE (AFU_ORTHOLOGUE AFUA_1G16240)-RELATED"/>
    <property type="match status" value="1"/>
</dbReference>
<dbReference type="Proteomes" id="UP000677537">
    <property type="component" value="Unassembled WGS sequence"/>
</dbReference>
<dbReference type="EMBL" id="JAGIZA010000003">
    <property type="protein sequence ID" value="MBP0492571.1"/>
    <property type="molecule type" value="Genomic_DNA"/>
</dbReference>
<reference evidence="2" key="1">
    <citation type="submission" date="2021-03" db="EMBL/GenBank/DDBJ databases">
        <authorList>
            <person name="So Y."/>
        </authorList>
    </citation>
    <scope>NUCLEOTIDE SEQUENCE</scope>
    <source>
        <strain evidence="2">SG15</strain>
    </source>
</reference>